<dbReference type="Proteomes" id="UP000257501">
    <property type="component" value="Segment"/>
</dbReference>
<name>A0A345AWQ3_9CAUD</name>
<organism evidence="1 2">
    <name type="scientific">Cyanophage S-TIM4</name>
    <dbReference type="NCBI Taxonomy" id="1048189"/>
    <lineage>
        <taxon>Viruses</taxon>
        <taxon>Duplodnaviria</taxon>
        <taxon>Heunggongvirae</taxon>
        <taxon>Uroviricota</taxon>
        <taxon>Caudoviricetes</taxon>
        <taxon>Pantevenvirales</taxon>
        <taxon>Kyanoviridae</taxon>
        <taxon>Thaumasvirus</taxon>
        <taxon>Thaumasvirus stim4</taxon>
    </lineage>
</organism>
<dbReference type="EMBL" id="MH512890">
    <property type="protein sequence ID" value="AXF41336.1"/>
    <property type="molecule type" value="Genomic_DNA"/>
</dbReference>
<protein>
    <submittedName>
        <fullName evidence="1">Uncharacterized protein</fullName>
    </submittedName>
</protein>
<gene>
    <name evidence="1" type="primary">ORF_200</name>
    <name evidence="1" type="ORF">S-TIM4_ORF_200</name>
</gene>
<dbReference type="RefSeq" id="YP_009806457.1">
    <property type="nucleotide sequence ID" value="NC_048015.1"/>
</dbReference>
<sequence>MLKINFEWDYGLPEYDSTKHDPVKTFAFLTYRGVHYAKWVYLKVDFGGAQPWNITS</sequence>
<proteinExistence type="predicted"/>
<dbReference type="GeneID" id="54997315"/>
<keyword evidence="2" id="KW-1185">Reference proteome</keyword>
<dbReference type="KEGG" id="vg:54997315"/>
<evidence type="ECO:0000313" key="1">
    <source>
        <dbReference type="EMBL" id="AXF41336.1"/>
    </source>
</evidence>
<evidence type="ECO:0000313" key="2">
    <source>
        <dbReference type="Proteomes" id="UP000257501"/>
    </source>
</evidence>
<accession>A0A345AWQ3</accession>
<reference evidence="1 2" key="1">
    <citation type="journal article" date="2011" name="Nature">
        <title>Genomic island variability facilitates Prochlorococcus-virus coexistence.</title>
        <authorList>
            <person name="Avrani S."/>
            <person name="Wurtzel O."/>
            <person name="Sharon I."/>
            <person name="Sorek R."/>
            <person name="Lindell D."/>
        </authorList>
    </citation>
    <scope>NUCLEOTIDE SEQUENCE [LARGE SCALE GENOMIC DNA]</scope>
</reference>